<dbReference type="RefSeq" id="XP_040696194.1">
    <property type="nucleotide sequence ID" value="XM_040850188.1"/>
</dbReference>
<dbReference type="VEuPathDB" id="FungiDB:ASPSYDRAFT_62897"/>
<accession>A0A1L9SYY4</accession>
<protein>
    <recommendedName>
        <fullName evidence="3">Carboxylic ester hydrolase</fullName>
        <ecNumber evidence="3">3.1.1.-</ecNumber>
    </recommendedName>
</protein>
<dbReference type="Pfam" id="PF00135">
    <property type="entry name" value="COesterase"/>
    <property type="match status" value="1"/>
</dbReference>
<dbReference type="Proteomes" id="UP000184356">
    <property type="component" value="Unassembled WGS sequence"/>
</dbReference>
<dbReference type="STRING" id="1036612.A0A1L9SYY4"/>
<dbReference type="AlphaFoldDB" id="A0A1L9SYY4"/>
<dbReference type="GeneID" id="63766261"/>
<dbReference type="GO" id="GO:0016787">
    <property type="term" value="F:hydrolase activity"/>
    <property type="evidence" value="ECO:0007669"/>
    <property type="project" value="UniProtKB-KW"/>
</dbReference>
<dbReference type="InterPro" id="IPR019826">
    <property type="entry name" value="Carboxylesterase_B_AS"/>
</dbReference>
<dbReference type="InterPro" id="IPR002018">
    <property type="entry name" value="CarbesteraseB"/>
</dbReference>
<keyword evidence="2 3" id="KW-0378">Hydrolase</keyword>
<feature type="chain" id="PRO_5011827582" description="Carboxylic ester hydrolase" evidence="3">
    <location>
        <begin position="30"/>
        <end position="549"/>
    </location>
</feature>
<evidence type="ECO:0000256" key="1">
    <source>
        <dbReference type="ARBA" id="ARBA00005964"/>
    </source>
</evidence>
<dbReference type="PROSITE" id="PS00122">
    <property type="entry name" value="CARBOXYLESTERASE_B_1"/>
    <property type="match status" value="1"/>
</dbReference>
<dbReference type="SUPFAM" id="SSF53474">
    <property type="entry name" value="alpha/beta-Hydrolases"/>
    <property type="match status" value="1"/>
</dbReference>
<evidence type="ECO:0000313" key="5">
    <source>
        <dbReference type="EMBL" id="OJJ52388.1"/>
    </source>
</evidence>
<dbReference type="Gene3D" id="3.40.50.1820">
    <property type="entry name" value="alpha/beta hydrolase"/>
    <property type="match status" value="1"/>
</dbReference>
<feature type="domain" description="Carboxylesterase type B" evidence="4">
    <location>
        <begin position="33"/>
        <end position="526"/>
    </location>
</feature>
<keyword evidence="6" id="KW-1185">Reference proteome</keyword>
<comment type="similarity">
    <text evidence="1 3">Belongs to the type-B carboxylesterase/lipase family.</text>
</comment>
<name>A0A1L9SYY4_9EURO</name>
<dbReference type="InterPro" id="IPR019819">
    <property type="entry name" value="Carboxylesterase_B_CS"/>
</dbReference>
<proteinExistence type="inferred from homology"/>
<evidence type="ECO:0000256" key="3">
    <source>
        <dbReference type="RuleBase" id="RU361235"/>
    </source>
</evidence>
<sequence length="549" mass="59597">MKPLNLPSKAISLAFLFSTVLALVSRAYGDSPKIVDLGYARYQGTTVSGVHQFLGMRYAEPPIGDLRWRAPRDPSPIPGTQRADTLPPICIGLGETATVNRTEDCLFVNVFAPSTATPTSNLPVWVYIQGGGFVTNANANYNGSDLVVKSNSGIILVNFNYRVGPLGFLAGGEVRANGDVNVGLLDQRKLLHWVQKYIHLFGGNPGHVVIHGASAGGTSVTHHLAAHDGRDDGLFVGAIGESIAWTRSLTISESDHNFAGLAARLNCTGTGVSPMRCLRTLDASTVQTLGYTPHEQAMALESQLLFQPVIDGDLFTAPLYHLFAQGKFLAVPLIAGCDTNEGSLFAPNASQRSDVVSFVQSWSPQLQRPQIQQLLDLYPPAEFAPVPGRARFFPPASQIFADGVFLCPTAWITSRRRIQRVWSYRYNVRDHVAVAAGLGVPHTFETEAIFGPGQAESIRPGFLGAGASYSTYNAAVVPLLQNYLISFVKDLDPNSFRSSGSPFWAPSRPDSAVRLKIQTNRTAMEALPHDLQERCDLWYSFEGIVRQGK</sequence>
<organism evidence="5 6">
    <name type="scientific">Aspergillus sydowii CBS 593.65</name>
    <dbReference type="NCBI Taxonomy" id="1036612"/>
    <lineage>
        <taxon>Eukaryota</taxon>
        <taxon>Fungi</taxon>
        <taxon>Dikarya</taxon>
        <taxon>Ascomycota</taxon>
        <taxon>Pezizomycotina</taxon>
        <taxon>Eurotiomycetes</taxon>
        <taxon>Eurotiomycetidae</taxon>
        <taxon>Eurotiales</taxon>
        <taxon>Aspergillaceae</taxon>
        <taxon>Aspergillus</taxon>
        <taxon>Aspergillus subgen. Nidulantes</taxon>
    </lineage>
</organism>
<dbReference type="EMBL" id="KV878602">
    <property type="protein sequence ID" value="OJJ52388.1"/>
    <property type="molecule type" value="Genomic_DNA"/>
</dbReference>
<reference evidence="6" key="1">
    <citation type="journal article" date="2017" name="Genome Biol.">
        <title>Comparative genomics reveals high biological diversity and specific adaptations in the industrially and medically important fungal genus Aspergillus.</title>
        <authorList>
            <person name="de Vries R.P."/>
            <person name="Riley R."/>
            <person name="Wiebenga A."/>
            <person name="Aguilar-Osorio G."/>
            <person name="Amillis S."/>
            <person name="Uchima C.A."/>
            <person name="Anderluh G."/>
            <person name="Asadollahi M."/>
            <person name="Askin M."/>
            <person name="Barry K."/>
            <person name="Battaglia E."/>
            <person name="Bayram O."/>
            <person name="Benocci T."/>
            <person name="Braus-Stromeyer S.A."/>
            <person name="Caldana C."/>
            <person name="Canovas D."/>
            <person name="Cerqueira G.C."/>
            <person name="Chen F."/>
            <person name="Chen W."/>
            <person name="Choi C."/>
            <person name="Clum A."/>
            <person name="Dos Santos R.A."/>
            <person name="Damasio A.R."/>
            <person name="Diallinas G."/>
            <person name="Emri T."/>
            <person name="Fekete E."/>
            <person name="Flipphi M."/>
            <person name="Freyberg S."/>
            <person name="Gallo A."/>
            <person name="Gournas C."/>
            <person name="Habgood R."/>
            <person name="Hainaut M."/>
            <person name="Harispe M.L."/>
            <person name="Henrissat B."/>
            <person name="Hilden K.S."/>
            <person name="Hope R."/>
            <person name="Hossain A."/>
            <person name="Karabika E."/>
            <person name="Karaffa L."/>
            <person name="Karanyi Z."/>
            <person name="Krasevec N."/>
            <person name="Kuo A."/>
            <person name="Kusch H."/>
            <person name="LaButti K."/>
            <person name="Lagendijk E.L."/>
            <person name="Lapidus A."/>
            <person name="Levasseur A."/>
            <person name="Lindquist E."/>
            <person name="Lipzen A."/>
            <person name="Logrieco A.F."/>
            <person name="MacCabe A."/>
            <person name="Maekelae M.R."/>
            <person name="Malavazi I."/>
            <person name="Melin P."/>
            <person name="Meyer V."/>
            <person name="Mielnichuk N."/>
            <person name="Miskei M."/>
            <person name="Molnar A.P."/>
            <person name="Mule G."/>
            <person name="Ngan C.Y."/>
            <person name="Orejas M."/>
            <person name="Orosz E."/>
            <person name="Ouedraogo J.P."/>
            <person name="Overkamp K.M."/>
            <person name="Park H.-S."/>
            <person name="Perrone G."/>
            <person name="Piumi F."/>
            <person name="Punt P.J."/>
            <person name="Ram A.F."/>
            <person name="Ramon A."/>
            <person name="Rauscher S."/>
            <person name="Record E."/>
            <person name="Riano-Pachon D.M."/>
            <person name="Robert V."/>
            <person name="Roehrig J."/>
            <person name="Ruller R."/>
            <person name="Salamov A."/>
            <person name="Salih N.S."/>
            <person name="Samson R.A."/>
            <person name="Sandor E."/>
            <person name="Sanguinetti M."/>
            <person name="Schuetze T."/>
            <person name="Sepcic K."/>
            <person name="Shelest E."/>
            <person name="Sherlock G."/>
            <person name="Sophianopoulou V."/>
            <person name="Squina F.M."/>
            <person name="Sun H."/>
            <person name="Susca A."/>
            <person name="Todd R.B."/>
            <person name="Tsang A."/>
            <person name="Unkles S.E."/>
            <person name="van de Wiele N."/>
            <person name="van Rossen-Uffink D."/>
            <person name="Oliveira J.V."/>
            <person name="Vesth T.C."/>
            <person name="Visser J."/>
            <person name="Yu J.-H."/>
            <person name="Zhou M."/>
            <person name="Andersen M.R."/>
            <person name="Archer D.B."/>
            <person name="Baker S.E."/>
            <person name="Benoit I."/>
            <person name="Brakhage A.A."/>
            <person name="Braus G.H."/>
            <person name="Fischer R."/>
            <person name="Frisvad J.C."/>
            <person name="Goldman G.H."/>
            <person name="Houbraken J."/>
            <person name="Oakley B."/>
            <person name="Pocsi I."/>
            <person name="Scazzocchio C."/>
            <person name="Seiboth B."/>
            <person name="vanKuyk P.A."/>
            <person name="Wortman J."/>
            <person name="Dyer P.S."/>
            <person name="Grigoriev I.V."/>
        </authorList>
    </citation>
    <scope>NUCLEOTIDE SEQUENCE [LARGE SCALE GENOMIC DNA]</scope>
    <source>
        <strain evidence="6">CBS 593.65</strain>
    </source>
</reference>
<dbReference type="EC" id="3.1.1.-" evidence="3"/>
<evidence type="ECO:0000256" key="2">
    <source>
        <dbReference type="ARBA" id="ARBA00022801"/>
    </source>
</evidence>
<dbReference type="PANTHER" id="PTHR11559">
    <property type="entry name" value="CARBOXYLESTERASE"/>
    <property type="match status" value="1"/>
</dbReference>
<dbReference type="InterPro" id="IPR029058">
    <property type="entry name" value="AB_hydrolase_fold"/>
</dbReference>
<dbReference type="OrthoDB" id="408631at2759"/>
<evidence type="ECO:0000313" key="6">
    <source>
        <dbReference type="Proteomes" id="UP000184356"/>
    </source>
</evidence>
<feature type="signal peptide" evidence="3">
    <location>
        <begin position="1"/>
        <end position="29"/>
    </location>
</feature>
<keyword evidence="3" id="KW-0732">Signal</keyword>
<dbReference type="PROSITE" id="PS00941">
    <property type="entry name" value="CARBOXYLESTERASE_B_2"/>
    <property type="match status" value="1"/>
</dbReference>
<evidence type="ECO:0000259" key="4">
    <source>
        <dbReference type="Pfam" id="PF00135"/>
    </source>
</evidence>
<gene>
    <name evidence="5" type="ORF">ASPSYDRAFT_62897</name>
</gene>
<dbReference type="InterPro" id="IPR050309">
    <property type="entry name" value="Type-B_Carboxylest/Lipase"/>
</dbReference>